<feature type="domain" description="Apple" evidence="2">
    <location>
        <begin position="52"/>
        <end position="82"/>
    </location>
</feature>
<dbReference type="Gene3D" id="3.50.4.10">
    <property type="entry name" value="Hepatocyte Growth Factor"/>
    <property type="match status" value="1"/>
</dbReference>
<keyword evidence="1" id="KW-0732">Signal</keyword>
<evidence type="ECO:0000256" key="1">
    <source>
        <dbReference type="SAM" id="SignalP"/>
    </source>
</evidence>
<feature type="signal peptide" evidence="1">
    <location>
        <begin position="1"/>
        <end position="18"/>
    </location>
</feature>
<dbReference type="Pfam" id="PF00024">
    <property type="entry name" value="PAN_1"/>
    <property type="match status" value="1"/>
</dbReference>
<name>A0A8W8IZA4_MAGGI</name>
<dbReference type="InterPro" id="IPR016186">
    <property type="entry name" value="C-type_lectin-like/link_sf"/>
</dbReference>
<dbReference type="InterPro" id="IPR016187">
    <property type="entry name" value="CTDL_fold"/>
</dbReference>
<dbReference type="InterPro" id="IPR003609">
    <property type="entry name" value="Pan_app"/>
</dbReference>
<feature type="chain" id="PRO_5036460796" description="Apple domain-containing protein" evidence="1">
    <location>
        <begin position="19"/>
        <end position="237"/>
    </location>
</feature>
<dbReference type="AlphaFoldDB" id="A0A8W8IZA4"/>
<dbReference type="SUPFAM" id="SSF56436">
    <property type="entry name" value="C-type lectin-like"/>
    <property type="match status" value="1"/>
</dbReference>
<reference evidence="3" key="1">
    <citation type="submission" date="2022-08" db="UniProtKB">
        <authorList>
            <consortium name="EnsemblMetazoa"/>
        </authorList>
    </citation>
    <scope>IDENTIFICATION</scope>
    <source>
        <strain evidence="3">05x7-T-G4-1.051#20</strain>
    </source>
</reference>
<dbReference type="EnsemblMetazoa" id="G16341.1">
    <property type="protein sequence ID" value="G16341.1:cds"/>
    <property type="gene ID" value="G16341"/>
</dbReference>
<dbReference type="SUPFAM" id="SSF57414">
    <property type="entry name" value="Hairpin loop containing domain-like"/>
    <property type="match status" value="1"/>
</dbReference>
<organism evidence="3 4">
    <name type="scientific">Magallana gigas</name>
    <name type="common">Pacific oyster</name>
    <name type="synonym">Crassostrea gigas</name>
    <dbReference type="NCBI Taxonomy" id="29159"/>
    <lineage>
        <taxon>Eukaryota</taxon>
        <taxon>Metazoa</taxon>
        <taxon>Spiralia</taxon>
        <taxon>Lophotrochozoa</taxon>
        <taxon>Mollusca</taxon>
        <taxon>Bivalvia</taxon>
        <taxon>Autobranchia</taxon>
        <taxon>Pteriomorphia</taxon>
        <taxon>Ostreida</taxon>
        <taxon>Ostreoidea</taxon>
        <taxon>Ostreidae</taxon>
        <taxon>Magallana</taxon>
    </lineage>
</organism>
<dbReference type="Gene3D" id="3.10.100.10">
    <property type="entry name" value="Mannose-Binding Protein A, subunit A"/>
    <property type="match status" value="1"/>
</dbReference>
<evidence type="ECO:0000313" key="3">
    <source>
        <dbReference type="EnsemblMetazoa" id="G16341.1:cds"/>
    </source>
</evidence>
<evidence type="ECO:0000313" key="4">
    <source>
        <dbReference type="Proteomes" id="UP000005408"/>
    </source>
</evidence>
<keyword evidence="4" id="KW-1185">Reference proteome</keyword>
<evidence type="ECO:0000259" key="2">
    <source>
        <dbReference type="Pfam" id="PF00024"/>
    </source>
</evidence>
<sequence length="237" mass="27227">MSSRVRVWLCLGLMTVQTLQTVAYLGSSFKILSEMKDIRFDLEIIFSLSTWSPLDCSRKCETNGTCLSFQYLSLTGQCRLFNTIFLHQDAGVYDIGWQYYITSKRRCRDPFVDGRDLDICFMFAGFHNLPEGMEKCAATQSSIISITSTKENVFLIRLAETLSNVSLPDVSYKRPFIQGFWDGVDWILDNGSPLVYTNWDVDQPKKVDVKRNIKLEDGKWQTSIGLKIRPIFCSYIL</sequence>
<accession>A0A8W8IZA4</accession>
<proteinExistence type="predicted"/>
<protein>
    <recommendedName>
        <fullName evidence="2">Apple domain-containing protein</fullName>
    </recommendedName>
</protein>
<dbReference type="Proteomes" id="UP000005408">
    <property type="component" value="Unassembled WGS sequence"/>
</dbReference>